<sequence>MALSAKLGSLLRQNAQLSMTSMVNSIRCMSASTTRLFVGGLSYETDDQSLREAFSNFGDVTDARVITDRESGRSRGFGFVNFASGESASSALSSMDRQELNGRNIRVSFANGRPSTPRFGGGNSGYGGYGRNSGY</sequence>
<dbReference type="InterPro" id="IPR035979">
    <property type="entry name" value="RBD_domain_sf"/>
</dbReference>
<dbReference type="Proteomes" id="UP001054252">
    <property type="component" value="Unassembled WGS sequence"/>
</dbReference>
<comment type="caution">
    <text evidence="5">The sequence shown here is derived from an EMBL/GenBank/DDBJ whole genome shotgun (WGS) entry which is preliminary data.</text>
</comment>
<name>A0AAV5LFI4_9ROSI</name>
<dbReference type="GO" id="GO:0016070">
    <property type="term" value="P:RNA metabolic process"/>
    <property type="evidence" value="ECO:0007669"/>
    <property type="project" value="UniProtKB-ARBA"/>
</dbReference>
<feature type="domain" description="RRM" evidence="4">
    <location>
        <begin position="34"/>
        <end position="112"/>
    </location>
</feature>
<dbReference type="GO" id="GO:0003723">
    <property type="term" value="F:RNA binding"/>
    <property type="evidence" value="ECO:0007669"/>
    <property type="project" value="UniProtKB-UniRule"/>
</dbReference>
<dbReference type="InterPro" id="IPR000504">
    <property type="entry name" value="RRM_dom"/>
</dbReference>
<evidence type="ECO:0000313" key="5">
    <source>
        <dbReference type="EMBL" id="GKV36034.1"/>
    </source>
</evidence>
<organism evidence="5 6">
    <name type="scientific">Rubroshorea leprosula</name>
    <dbReference type="NCBI Taxonomy" id="152421"/>
    <lineage>
        <taxon>Eukaryota</taxon>
        <taxon>Viridiplantae</taxon>
        <taxon>Streptophyta</taxon>
        <taxon>Embryophyta</taxon>
        <taxon>Tracheophyta</taxon>
        <taxon>Spermatophyta</taxon>
        <taxon>Magnoliopsida</taxon>
        <taxon>eudicotyledons</taxon>
        <taxon>Gunneridae</taxon>
        <taxon>Pentapetalae</taxon>
        <taxon>rosids</taxon>
        <taxon>malvids</taxon>
        <taxon>Malvales</taxon>
        <taxon>Dipterocarpaceae</taxon>
        <taxon>Rubroshorea</taxon>
    </lineage>
</organism>
<evidence type="ECO:0000256" key="3">
    <source>
        <dbReference type="SAM" id="MobiDB-lite"/>
    </source>
</evidence>
<feature type="compositionally biased region" description="Gly residues" evidence="3">
    <location>
        <begin position="119"/>
        <end position="135"/>
    </location>
</feature>
<dbReference type="PROSITE" id="PS50102">
    <property type="entry name" value="RRM"/>
    <property type="match status" value="1"/>
</dbReference>
<dbReference type="InterPro" id="IPR012677">
    <property type="entry name" value="Nucleotide-bd_a/b_plait_sf"/>
</dbReference>
<evidence type="ECO:0000259" key="4">
    <source>
        <dbReference type="PROSITE" id="PS50102"/>
    </source>
</evidence>
<evidence type="ECO:0000256" key="1">
    <source>
        <dbReference type="ARBA" id="ARBA00022884"/>
    </source>
</evidence>
<feature type="region of interest" description="Disordered" evidence="3">
    <location>
        <begin position="111"/>
        <end position="135"/>
    </location>
</feature>
<gene>
    <name evidence="5" type="ORF">SLEP1_g44213</name>
</gene>
<keyword evidence="6" id="KW-1185">Reference proteome</keyword>
<dbReference type="Gene3D" id="3.30.70.330">
    <property type="match status" value="1"/>
</dbReference>
<dbReference type="CDD" id="cd21608">
    <property type="entry name" value="RRM2_NsCP33_like"/>
    <property type="match status" value="1"/>
</dbReference>
<dbReference type="SMART" id="SM00360">
    <property type="entry name" value="RRM"/>
    <property type="match status" value="1"/>
</dbReference>
<dbReference type="InterPro" id="IPR048289">
    <property type="entry name" value="RRM2_NsCP33-like"/>
</dbReference>
<dbReference type="SUPFAM" id="SSF54928">
    <property type="entry name" value="RNA-binding domain, RBD"/>
    <property type="match status" value="1"/>
</dbReference>
<evidence type="ECO:0000256" key="2">
    <source>
        <dbReference type="PROSITE-ProRule" id="PRU00176"/>
    </source>
</evidence>
<dbReference type="EMBL" id="BPVZ01000114">
    <property type="protein sequence ID" value="GKV36034.1"/>
    <property type="molecule type" value="Genomic_DNA"/>
</dbReference>
<accession>A0AAV5LFI4</accession>
<dbReference type="AlphaFoldDB" id="A0AAV5LFI4"/>
<evidence type="ECO:0000313" key="6">
    <source>
        <dbReference type="Proteomes" id="UP001054252"/>
    </source>
</evidence>
<dbReference type="PANTHER" id="PTHR48027">
    <property type="entry name" value="HETEROGENEOUS NUCLEAR RIBONUCLEOPROTEIN 87F-RELATED"/>
    <property type="match status" value="1"/>
</dbReference>
<keyword evidence="1 2" id="KW-0694">RNA-binding</keyword>
<protein>
    <recommendedName>
        <fullName evidence="4">RRM domain-containing protein</fullName>
    </recommendedName>
</protein>
<reference evidence="5 6" key="1">
    <citation type="journal article" date="2021" name="Commun. Biol.">
        <title>The genome of Shorea leprosula (Dipterocarpaceae) highlights the ecological relevance of drought in aseasonal tropical rainforests.</title>
        <authorList>
            <person name="Ng K.K.S."/>
            <person name="Kobayashi M.J."/>
            <person name="Fawcett J.A."/>
            <person name="Hatakeyama M."/>
            <person name="Paape T."/>
            <person name="Ng C.H."/>
            <person name="Ang C.C."/>
            <person name="Tnah L.H."/>
            <person name="Lee C.T."/>
            <person name="Nishiyama T."/>
            <person name="Sese J."/>
            <person name="O'Brien M.J."/>
            <person name="Copetti D."/>
            <person name="Mohd Noor M.I."/>
            <person name="Ong R.C."/>
            <person name="Putra M."/>
            <person name="Sireger I.Z."/>
            <person name="Indrioko S."/>
            <person name="Kosugi Y."/>
            <person name="Izuno A."/>
            <person name="Isagi Y."/>
            <person name="Lee S.L."/>
            <person name="Shimizu K.K."/>
        </authorList>
    </citation>
    <scope>NUCLEOTIDE SEQUENCE [LARGE SCALE GENOMIC DNA]</scope>
    <source>
        <tissue evidence="5">Leaf</tissue>
    </source>
</reference>
<dbReference type="Pfam" id="PF00076">
    <property type="entry name" value="RRM_1"/>
    <property type="match status" value="1"/>
</dbReference>
<proteinExistence type="predicted"/>
<dbReference type="InterPro" id="IPR052462">
    <property type="entry name" value="SLIRP/GR-RBP-like"/>
</dbReference>